<evidence type="ECO:0000313" key="1">
    <source>
        <dbReference type="EMBL" id="BCD88041.1"/>
    </source>
</evidence>
<reference evidence="1" key="1">
    <citation type="submission" date="2020-05" db="EMBL/GenBank/DDBJ databases">
        <title>Complete genome sequence of Pseudomonas sp. Sm006.</title>
        <authorList>
            <person name="Takeuchi K."/>
            <person name="Someya N."/>
        </authorList>
    </citation>
    <scope>NUCLEOTIDE SEQUENCE</scope>
    <source>
        <strain evidence="1">Sm006</strain>
    </source>
</reference>
<dbReference type="Proteomes" id="UP001064896">
    <property type="component" value="Chromosome"/>
</dbReference>
<dbReference type="SUPFAM" id="SSF103084">
    <property type="entry name" value="Holliday junction resolvase RusA"/>
    <property type="match status" value="1"/>
</dbReference>
<sequence>MRELWQIVEFFVPGEPVGKMRHRAVSRKRREKSTGQMGSYIAHITPQRTEDYEALVASTGCKAMQARQLIAGPVLVELHMGLSIPQSMSKKRRALAVAGRIFPTKKPDVDNVIKSIFDGLNGAVWVDDVQVVDTVVRKRYAETPGVRVRVVPLFTADHQEAV</sequence>
<keyword evidence="2" id="KW-1185">Reference proteome</keyword>
<dbReference type="Gene3D" id="3.30.1330.70">
    <property type="entry name" value="Holliday junction resolvase RusA"/>
    <property type="match status" value="1"/>
</dbReference>
<name>A0ABM7LEQ0_9PSED</name>
<gene>
    <name evidence="1" type="ORF">PSm6_44480</name>
</gene>
<evidence type="ECO:0000313" key="2">
    <source>
        <dbReference type="Proteomes" id="UP001064896"/>
    </source>
</evidence>
<dbReference type="RefSeq" id="WP_265168236.1">
    <property type="nucleotide sequence ID" value="NZ_AP023081.1"/>
</dbReference>
<dbReference type="Pfam" id="PF05866">
    <property type="entry name" value="RusA"/>
    <property type="match status" value="1"/>
</dbReference>
<organism evidence="1 2">
    <name type="scientific">Pseudomonas solani</name>
    <dbReference type="NCBI Taxonomy" id="2731552"/>
    <lineage>
        <taxon>Bacteria</taxon>
        <taxon>Pseudomonadati</taxon>
        <taxon>Pseudomonadota</taxon>
        <taxon>Gammaproteobacteria</taxon>
        <taxon>Pseudomonadales</taxon>
        <taxon>Pseudomonadaceae</taxon>
        <taxon>Pseudomonas</taxon>
    </lineage>
</organism>
<dbReference type="EMBL" id="AP023081">
    <property type="protein sequence ID" value="BCD88041.1"/>
    <property type="molecule type" value="Genomic_DNA"/>
</dbReference>
<protein>
    <submittedName>
        <fullName evidence="1">Phage protein</fullName>
    </submittedName>
</protein>
<accession>A0ABM7LEQ0</accession>
<dbReference type="InterPro" id="IPR008822">
    <property type="entry name" value="Endonuclease_RusA-like"/>
</dbReference>
<proteinExistence type="predicted"/>
<dbReference type="InterPro" id="IPR036614">
    <property type="entry name" value="RusA-like_sf"/>
</dbReference>